<dbReference type="SUPFAM" id="SSF159888">
    <property type="entry name" value="YdhG-like"/>
    <property type="match status" value="1"/>
</dbReference>
<evidence type="ECO:0000259" key="1">
    <source>
        <dbReference type="Pfam" id="PF08818"/>
    </source>
</evidence>
<accession>A0A1B2HM07</accession>
<dbReference type="KEGG" id="led:BBK82_24355"/>
<evidence type="ECO:0000313" key="2">
    <source>
        <dbReference type="EMBL" id="ANZ38730.1"/>
    </source>
</evidence>
<sequence>MHTDPRVDAYIAALPDWQQDICRQVRALVHEADPSVEETIKFTDRPYFVLDGNICALLGTKDHVNVFLYDKAAVPDPHNIITSGHANKTARMISVYRDQPVNAPALVEMFRHIIAANRRRRTVGPRR</sequence>
<name>A0A1B2HM07_9PSEU</name>
<organism evidence="2 3">
    <name type="scientific">Lentzea guizhouensis</name>
    <dbReference type="NCBI Taxonomy" id="1586287"/>
    <lineage>
        <taxon>Bacteria</taxon>
        <taxon>Bacillati</taxon>
        <taxon>Actinomycetota</taxon>
        <taxon>Actinomycetes</taxon>
        <taxon>Pseudonocardiales</taxon>
        <taxon>Pseudonocardiaceae</taxon>
        <taxon>Lentzea</taxon>
    </lineage>
</organism>
<reference evidence="2 3" key="1">
    <citation type="submission" date="2016-07" db="EMBL/GenBank/DDBJ databases">
        <title>Complete genome sequence of the Lentzea guizhouensis DHS C013.</title>
        <authorList>
            <person name="Cao C."/>
        </authorList>
    </citation>
    <scope>NUCLEOTIDE SEQUENCE [LARGE SCALE GENOMIC DNA]</scope>
    <source>
        <strain evidence="2 3">DHS C013</strain>
    </source>
</reference>
<dbReference type="EMBL" id="CP016793">
    <property type="protein sequence ID" value="ANZ38730.1"/>
    <property type="molecule type" value="Genomic_DNA"/>
</dbReference>
<gene>
    <name evidence="2" type="ORF">BBK82_24355</name>
</gene>
<dbReference type="InterPro" id="IPR014922">
    <property type="entry name" value="YdhG-like"/>
</dbReference>
<protein>
    <recommendedName>
        <fullName evidence="1">YdhG-like domain-containing protein</fullName>
    </recommendedName>
</protein>
<keyword evidence="3" id="KW-1185">Reference proteome</keyword>
<dbReference type="OrthoDB" id="9811812at2"/>
<feature type="domain" description="YdhG-like" evidence="1">
    <location>
        <begin position="18"/>
        <end position="113"/>
    </location>
</feature>
<dbReference type="Pfam" id="PF08818">
    <property type="entry name" value="DUF1801"/>
    <property type="match status" value="1"/>
</dbReference>
<dbReference type="Proteomes" id="UP000093053">
    <property type="component" value="Chromosome"/>
</dbReference>
<dbReference type="Gene3D" id="3.90.1150.200">
    <property type="match status" value="1"/>
</dbReference>
<dbReference type="AlphaFoldDB" id="A0A1B2HM07"/>
<evidence type="ECO:0000313" key="3">
    <source>
        <dbReference type="Proteomes" id="UP000093053"/>
    </source>
</evidence>
<dbReference type="STRING" id="1586287.BBK82_24355"/>
<proteinExistence type="predicted"/>